<reference evidence="1 2" key="1">
    <citation type="submission" date="2023-07" db="EMBL/GenBank/DDBJ databases">
        <title>Genomic Encyclopedia of Type Strains, Phase IV (KMG-IV): sequencing the most valuable type-strain genomes for metagenomic binning, comparative biology and taxonomic classification.</title>
        <authorList>
            <person name="Goeker M."/>
        </authorList>
    </citation>
    <scope>NUCLEOTIDE SEQUENCE [LARGE SCALE GENOMIC DNA]</scope>
    <source>
        <strain evidence="1 2">DSM 5896</strain>
    </source>
</reference>
<accession>A0ABU0FD45</accession>
<dbReference type="Pfam" id="PF11533">
    <property type="entry name" value="AtzH-like"/>
    <property type="match status" value="1"/>
</dbReference>
<dbReference type="Proteomes" id="UP001237448">
    <property type="component" value="Unassembled WGS sequence"/>
</dbReference>
<name>A0ABU0FD45_9HYPH</name>
<comment type="caution">
    <text evidence="1">The sequence shown here is derived from an EMBL/GenBank/DDBJ whole genome shotgun (WGS) entry which is preliminary data.</text>
</comment>
<dbReference type="Gene3D" id="3.10.450.50">
    <property type="match status" value="1"/>
</dbReference>
<dbReference type="NCBIfam" id="NF033625">
    <property type="entry name" value="HpxZ"/>
    <property type="match status" value="1"/>
</dbReference>
<proteinExistence type="predicted"/>
<keyword evidence="2" id="KW-1185">Reference proteome</keyword>
<sequence>MTSKQAAKQAARQFEKLLPGLSADDPDVVAEVEAVFARYETALIENDLATLGELFWEDERTIRFGIQENLYGAEAIAAFRATRPSIGLNRRLAQTAITTFGRDVATVSTLFYRDDAPGQCGRQMQTWLRTEAGWRIVAAHVSLIADPRQAG</sequence>
<dbReference type="InterPro" id="IPR032710">
    <property type="entry name" value="NTF2-like_dom_sf"/>
</dbReference>
<evidence type="ECO:0000313" key="1">
    <source>
        <dbReference type="EMBL" id="MDQ0392371.1"/>
    </source>
</evidence>
<gene>
    <name evidence="1" type="ORF">J3R73_002163</name>
</gene>
<dbReference type="InterPro" id="IPR024507">
    <property type="entry name" value="AtzH-like"/>
</dbReference>
<protein>
    <recommendedName>
        <fullName evidence="3">Oxalurate catabolism protein HpxZ</fullName>
    </recommendedName>
</protein>
<dbReference type="EMBL" id="JAUSVK010000001">
    <property type="protein sequence ID" value="MDQ0392371.1"/>
    <property type="molecule type" value="Genomic_DNA"/>
</dbReference>
<organism evidence="1 2">
    <name type="scientific">Labrys monachus</name>
    <dbReference type="NCBI Taxonomy" id="217067"/>
    <lineage>
        <taxon>Bacteria</taxon>
        <taxon>Pseudomonadati</taxon>
        <taxon>Pseudomonadota</taxon>
        <taxon>Alphaproteobacteria</taxon>
        <taxon>Hyphomicrobiales</taxon>
        <taxon>Xanthobacteraceae</taxon>
        <taxon>Labrys</taxon>
    </lineage>
</organism>
<dbReference type="SUPFAM" id="SSF54427">
    <property type="entry name" value="NTF2-like"/>
    <property type="match status" value="1"/>
</dbReference>
<evidence type="ECO:0000313" key="2">
    <source>
        <dbReference type="Proteomes" id="UP001237448"/>
    </source>
</evidence>
<evidence type="ECO:0008006" key="3">
    <source>
        <dbReference type="Google" id="ProtNLM"/>
    </source>
</evidence>